<sequence length="206" mass="22783">MRFVSFLSLLALAVEPFGSLAAPADTAALISESSQHDFVQKRTPRDTAVHEPASGDLRNEVAVATHHALEKRVQFAVSKVAKLRLVIASNAVISAVNWAFLFYMTEDSDGSVDIKYASIDKYSTPGSRIETQWKDTYNTPTEVFQRVVTFTFHGFYAGKSMVCTLTAAMRGSSDFCKVAYMVHEPTLTIDGQTKRVSSWTFDPLEV</sequence>
<accession>A0A1E1LTL0</accession>
<evidence type="ECO:0000256" key="1">
    <source>
        <dbReference type="SAM" id="SignalP"/>
    </source>
</evidence>
<reference evidence="3" key="1">
    <citation type="submission" date="2016-03" db="EMBL/GenBank/DDBJ databases">
        <authorList>
            <person name="Ploux O."/>
        </authorList>
    </citation>
    <scope>NUCLEOTIDE SEQUENCE [LARGE SCALE GENOMIC DNA]</scope>
    <source>
        <strain evidence="3">UK7</strain>
    </source>
</reference>
<protein>
    <recommendedName>
        <fullName evidence="4">Secreted protein</fullName>
    </recommendedName>
</protein>
<name>A0A1E1LTL0_9HELO</name>
<evidence type="ECO:0008006" key="4">
    <source>
        <dbReference type="Google" id="ProtNLM"/>
    </source>
</evidence>
<dbReference type="EMBL" id="FJUW01000103">
    <property type="protein sequence ID" value="CZT13832.1"/>
    <property type="molecule type" value="Genomic_DNA"/>
</dbReference>
<dbReference type="AlphaFoldDB" id="A0A1E1LTL0"/>
<evidence type="ECO:0000313" key="2">
    <source>
        <dbReference type="EMBL" id="CZT13832.1"/>
    </source>
</evidence>
<keyword evidence="3" id="KW-1185">Reference proteome</keyword>
<organism evidence="2 3">
    <name type="scientific">Rhynchosporium graminicola</name>
    <dbReference type="NCBI Taxonomy" id="2792576"/>
    <lineage>
        <taxon>Eukaryota</taxon>
        <taxon>Fungi</taxon>
        <taxon>Dikarya</taxon>
        <taxon>Ascomycota</taxon>
        <taxon>Pezizomycotina</taxon>
        <taxon>Leotiomycetes</taxon>
        <taxon>Helotiales</taxon>
        <taxon>Ploettnerulaceae</taxon>
        <taxon>Rhynchosporium</taxon>
    </lineage>
</organism>
<comment type="caution">
    <text evidence="2">The sequence shown here is derived from an EMBL/GenBank/DDBJ whole genome shotgun (WGS) entry which is preliminary data.</text>
</comment>
<dbReference type="Proteomes" id="UP000178129">
    <property type="component" value="Unassembled WGS sequence"/>
</dbReference>
<evidence type="ECO:0000313" key="3">
    <source>
        <dbReference type="Proteomes" id="UP000178129"/>
    </source>
</evidence>
<feature type="signal peptide" evidence="1">
    <location>
        <begin position="1"/>
        <end position="21"/>
    </location>
</feature>
<dbReference type="InParanoid" id="A0A1E1LTL0"/>
<keyword evidence="1" id="KW-0732">Signal</keyword>
<gene>
    <name evidence="2" type="ORF">RCO7_11566</name>
</gene>
<feature type="chain" id="PRO_5009447529" description="Secreted protein" evidence="1">
    <location>
        <begin position="22"/>
        <end position="206"/>
    </location>
</feature>
<proteinExistence type="predicted"/>